<sequence length="131" mass="14172">MIAQIAPFAFALIMVGIVLEMLRRKTLREKYAVLWLVVGTGSLILGGFPRLLEASSEVLGVEVPSNLLFAIGLVFLVGVCLHLSWELSLVEDETRVLAEEVALLRAAVEDLQSSNGTTVVRDGREGGNPQP</sequence>
<feature type="transmembrane region" description="Helical" evidence="1">
    <location>
        <begin position="34"/>
        <end position="52"/>
    </location>
</feature>
<keyword evidence="1" id="KW-0472">Membrane</keyword>
<organism evidence="2 3">
    <name type="scientific">Arthrobacter cheniae</name>
    <dbReference type="NCBI Taxonomy" id="1258888"/>
    <lineage>
        <taxon>Bacteria</taxon>
        <taxon>Bacillati</taxon>
        <taxon>Actinomycetota</taxon>
        <taxon>Actinomycetes</taxon>
        <taxon>Micrococcales</taxon>
        <taxon>Micrococcaceae</taxon>
        <taxon>Arthrobacter</taxon>
    </lineage>
</organism>
<proteinExistence type="predicted"/>
<gene>
    <name evidence="2" type="ORF">D6T63_12050</name>
</gene>
<dbReference type="OrthoDB" id="3261168at2"/>
<dbReference type="InterPro" id="IPR019277">
    <property type="entry name" value="DUF2304"/>
</dbReference>
<accession>A0A3A5M905</accession>
<feature type="transmembrane region" description="Helical" evidence="1">
    <location>
        <begin position="6"/>
        <end position="22"/>
    </location>
</feature>
<evidence type="ECO:0000256" key="1">
    <source>
        <dbReference type="SAM" id="Phobius"/>
    </source>
</evidence>
<protein>
    <submittedName>
        <fullName evidence="2">DUF2304 domain-containing protein</fullName>
    </submittedName>
</protein>
<dbReference type="EMBL" id="QZVT01000006">
    <property type="protein sequence ID" value="RJT78261.1"/>
    <property type="molecule type" value="Genomic_DNA"/>
</dbReference>
<evidence type="ECO:0000313" key="2">
    <source>
        <dbReference type="EMBL" id="RJT78261.1"/>
    </source>
</evidence>
<reference evidence="2 3" key="1">
    <citation type="submission" date="2018-09" db="EMBL/GenBank/DDBJ databases">
        <title>Novel species of Arthrobacter.</title>
        <authorList>
            <person name="Liu Q."/>
            <person name="Xin Y.-H."/>
        </authorList>
    </citation>
    <scope>NUCLEOTIDE SEQUENCE [LARGE SCALE GENOMIC DNA]</scope>
    <source>
        <strain evidence="2 3">Hz2</strain>
    </source>
</reference>
<dbReference type="RefSeq" id="WP_120149307.1">
    <property type="nucleotide sequence ID" value="NZ_QZVT01000006.1"/>
</dbReference>
<keyword evidence="1" id="KW-0812">Transmembrane</keyword>
<keyword evidence="3" id="KW-1185">Reference proteome</keyword>
<evidence type="ECO:0000313" key="3">
    <source>
        <dbReference type="Proteomes" id="UP000272560"/>
    </source>
</evidence>
<comment type="caution">
    <text evidence="2">The sequence shown here is derived from an EMBL/GenBank/DDBJ whole genome shotgun (WGS) entry which is preliminary data.</text>
</comment>
<dbReference type="AlphaFoldDB" id="A0A3A5M905"/>
<name>A0A3A5M905_9MICC</name>
<dbReference type="Proteomes" id="UP000272560">
    <property type="component" value="Unassembled WGS sequence"/>
</dbReference>
<feature type="transmembrane region" description="Helical" evidence="1">
    <location>
        <begin position="67"/>
        <end position="85"/>
    </location>
</feature>
<keyword evidence="1" id="KW-1133">Transmembrane helix</keyword>
<dbReference type="Pfam" id="PF10066">
    <property type="entry name" value="DUF2304"/>
    <property type="match status" value="1"/>
</dbReference>